<dbReference type="Proteomes" id="UP000002624">
    <property type="component" value="Unassembled WGS sequence"/>
</dbReference>
<dbReference type="AlphaFoldDB" id="C6H778"/>
<feature type="region of interest" description="Disordered" evidence="1">
    <location>
        <begin position="1"/>
        <end position="106"/>
    </location>
</feature>
<accession>C6H778</accession>
<reference evidence="3" key="1">
    <citation type="submission" date="2009-05" db="EMBL/GenBank/DDBJ databases">
        <title>The genome sequence of Ajellomyces capsulatus strain H143.</title>
        <authorList>
            <person name="Champion M."/>
            <person name="Cuomo C.A."/>
            <person name="Ma L.-J."/>
            <person name="Henn M.R."/>
            <person name="Sil A."/>
            <person name="Goldman B."/>
            <person name="Young S.K."/>
            <person name="Kodira C.D."/>
            <person name="Zeng Q."/>
            <person name="Koehrsen M."/>
            <person name="Alvarado L."/>
            <person name="Berlin A.M."/>
            <person name="Borenstein D."/>
            <person name="Chen Z."/>
            <person name="Engels R."/>
            <person name="Freedman E."/>
            <person name="Gellesch M."/>
            <person name="Goldberg J."/>
            <person name="Griggs A."/>
            <person name="Gujja S."/>
            <person name="Heiman D.I."/>
            <person name="Hepburn T.A."/>
            <person name="Howarth C."/>
            <person name="Jen D."/>
            <person name="Larson L."/>
            <person name="Lewis B."/>
            <person name="Mehta T."/>
            <person name="Park D."/>
            <person name="Pearson M."/>
            <person name="Roberts A."/>
            <person name="Saif S."/>
            <person name="Shea T.D."/>
            <person name="Shenoy N."/>
            <person name="Sisk P."/>
            <person name="Stolte C."/>
            <person name="Sykes S."/>
            <person name="Walk T."/>
            <person name="White J."/>
            <person name="Yandava C."/>
            <person name="Klein B."/>
            <person name="McEwen J.G."/>
            <person name="Puccia R."/>
            <person name="Goldman G.H."/>
            <person name="Felipe M.S."/>
            <person name="Nino-Vega G."/>
            <person name="San-Blas G."/>
            <person name="Taylor J.W."/>
            <person name="Mendoza L."/>
            <person name="Galagan J.E."/>
            <person name="Nusbaum C."/>
            <person name="Birren B.W."/>
        </authorList>
    </citation>
    <scope>NUCLEOTIDE SEQUENCE [LARGE SCALE GENOMIC DNA]</scope>
    <source>
        <strain evidence="3">H143</strain>
    </source>
</reference>
<evidence type="ECO:0000313" key="3">
    <source>
        <dbReference type="Proteomes" id="UP000002624"/>
    </source>
</evidence>
<organism evidence="2 3">
    <name type="scientific">Ajellomyces capsulatus (strain H143)</name>
    <name type="common">Darling's disease fungus</name>
    <name type="synonym">Histoplasma capsulatum</name>
    <dbReference type="NCBI Taxonomy" id="544712"/>
    <lineage>
        <taxon>Eukaryota</taxon>
        <taxon>Fungi</taxon>
        <taxon>Dikarya</taxon>
        <taxon>Ascomycota</taxon>
        <taxon>Pezizomycotina</taxon>
        <taxon>Eurotiomycetes</taxon>
        <taxon>Eurotiomycetidae</taxon>
        <taxon>Onygenales</taxon>
        <taxon>Ajellomycetaceae</taxon>
        <taxon>Histoplasma</taxon>
    </lineage>
</organism>
<proteinExistence type="predicted"/>
<gene>
    <name evidence="2" type="ORF">HCDG_02279</name>
</gene>
<dbReference type="EMBL" id="GG692420">
    <property type="protein sequence ID" value="EER44249.1"/>
    <property type="molecule type" value="Genomic_DNA"/>
</dbReference>
<feature type="compositionally biased region" description="Polar residues" evidence="1">
    <location>
        <begin position="59"/>
        <end position="99"/>
    </location>
</feature>
<name>C6H778_AJECH</name>
<dbReference type="HOGENOM" id="CLU_2222476_0_0_1"/>
<evidence type="ECO:0000256" key="1">
    <source>
        <dbReference type="SAM" id="MobiDB-lite"/>
    </source>
</evidence>
<sequence length="106" mass="11369">MTMEIGGGRPTQRNLERYIEMGTISAGKANPEDKGGGPSDTESPSNAILNHPCADPVTKINTSTLLNPTGRTMRSPSRSSSHATLSSEETLTQTQQPQKVRSMLDI</sequence>
<dbReference type="OrthoDB" id="5308502at2759"/>
<evidence type="ECO:0000313" key="2">
    <source>
        <dbReference type="EMBL" id="EER44249.1"/>
    </source>
</evidence>
<dbReference type="STRING" id="544712.C6H778"/>
<protein>
    <submittedName>
        <fullName evidence="2">Uncharacterized protein</fullName>
    </submittedName>
</protein>
<dbReference type="VEuPathDB" id="FungiDB:HCDG_02279"/>